<dbReference type="EMBL" id="OX465086">
    <property type="protein sequence ID" value="CAI9265285.1"/>
    <property type="molecule type" value="Genomic_DNA"/>
</dbReference>
<sequence>MVYLLKSHENRLCSLVESFEQKQIEQMNFHSKSFEYEIQKLRDVSKERHDLFLEQVTKMKQFVDFKVAELMYEIAKEVGKMEKNYTLLHSKVDVVATAITNLVEFNTDYSTKLEEKSEKDT</sequence>
<name>A0AA35VFL2_LACSI</name>
<dbReference type="AlphaFoldDB" id="A0AA35VFL2"/>
<evidence type="ECO:0000313" key="1">
    <source>
        <dbReference type="EMBL" id="CAI9261307.1"/>
    </source>
</evidence>
<dbReference type="Proteomes" id="UP001177003">
    <property type="component" value="Chromosome 0"/>
</dbReference>
<protein>
    <submittedName>
        <fullName evidence="2">Uncharacterized protein</fullName>
    </submittedName>
</protein>
<dbReference type="EMBL" id="OX465086">
    <property type="protein sequence ID" value="CAI9261307.1"/>
    <property type="molecule type" value="Genomic_DNA"/>
</dbReference>
<evidence type="ECO:0000313" key="3">
    <source>
        <dbReference type="Proteomes" id="UP001177003"/>
    </source>
</evidence>
<organism evidence="2 3">
    <name type="scientific">Lactuca saligna</name>
    <name type="common">Willowleaf lettuce</name>
    <dbReference type="NCBI Taxonomy" id="75948"/>
    <lineage>
        <taxon>Eukaryota</taxon>
        <taxon>Viridiplantae</taxon>
        <taxon>Streptophyta</taxon>
        <taxon>Embryophyta</taxon>
        <taxon>Tracheophyta</taxon>
        <taxon>Spermatophyta</taxon>
        <taxon>Magnoliopsida</taxon>
        <taxon>eudicotyledons</taxon>
        <taxon>Gunneridae</taxon>
        <taxon>Pentapetalae</taxon>
        <taxon>asterids</taxon>
        <taxon>campanulids</taxon>
        <taxon>Asterales</taxon>
        <taxon>Asteraceae</taxon>
        <taxon>Cichorioideae</taxon>
        <taxon>Cichorieae</taxon>
        <taxon>Lactucinae</taxon>
        <taxon>Lactuca</taxon>
    </lineage>
</organism>
<reference evidence="2" key="1">
    <citation type="submission" date="2023-04" db="EMBL/GenBank/DDBJ databases">
        <authorList>
            <person name="Vijverberg K."/>
            <person name="Xiong W."/>
            <person name="Schranz E."/>
        </authorList>
    </citation>
    <scope>NUCLEOTIDE SEQUENCE</scope>
</reference>
<accession>A0AA35VFL2</accession>
<evidence type="ECO:0000313" key="2">
    <source>
        <dbReference type="EMBL" id="CAI9265285.1"/>
    </source>
</evidence>
<proteinExistence type="predicted"/>
<gene>
    <name evidence="1" type="ORF">LSALG_LOCUS2097</name>
    <name evidence="2" type="ORF">LSALG_LOCUS5899</name>
</gene>
<keyword evidence="3" id="KW-1185">Reference proteome</keyword>